<accession>A0ACC2EZ70</accession>
<evidence type="ECO:0000313" key="1">
    <source>
        <dbReference type="EMBL" id="KAJ7571732.1"/>
    </source>
</evidence>
<organism evidence="1 2">
    <name type="scientific">Diphasiastrum complanatum</name>
    <name type="common">Issler's clubmoss</name>
    <name type="synonym">Lycopodium complanatum</name>
    <dbReference type="NCBI Taxonomy" id="34168"/>
    <lineage>
        <taxon>Eukaryota</taxon>
        <taxon>Viridiplantae</taxon>
        <taxon>Streptophyta</taxon>
        <taxon>Embryophyta</taxon>
        <taxon>Tracheophyta</taxon>
        <taxon>Lycopodiopsida</taxon>
        <taxon>Lycopodiales</taxon>
        <taxon>Lycopodiaceae</taxon>
        <taxon>Lycopodioideae</taxon>
        <taxon>Diphasiastrum</taxon>
    </lineage>
</organism>
<protein>
    <submittedName>
        <fullName evidence="1">Uncharacterized protein</fullName>
    </submittedName>
</protein>
<name>A0ACC2EZ70_DIPCM</name>
<reference evidence="2" key="1">
    <citation type="journal article" date="2024" name="Proc. Natl. Acad. Sci. U.S.A.">
        <title>Extraordinary preservation of gene collinearity over three hundred million years revealed in homosporous lycophytes.</title>
        <authorList>
            <person name="Li C."/>
            <person name="Wickell D."/>
            <person name="Kuo L.Y."/>
            <person name="Chen X."/>
            <person name="Nie B."/>
            <person name="Liao X."/>
            <person name="Peng D."/>
            <person name="Ji J."/>
            <person name="Jenkins J."/>
            <person name="Williams M."/>
            <person name="Shu S."/>
            <person name="Plott C."/>
            <person name="Barry K."/>
            <person name="Rajasekar S."/>
            <person name="Grimwood J."/>
            <person name="Han X."/>
            <person name="Sun S."/>
            <person name="Hou Z."/>
            <person name="He W."/>
            <person name="Dai G."/>
            <person name="Sun C."/>
            <person name="Schmutz J."/>
            <person name="Leebens-Mack J.H."/>
            <person name="Li F.W."/>
            <person name="Wang L."/>
        </authorList>
    </citation>
    <scope>NUCLEOTIDE SEQUENCE [LARGE SCALE GENOMIC DNA]</scope>
    <source>
        <strain evidence="2">cv. PW_Plant_1</strain>
    </source>
</reference>
<dbReference type="EMBL" id="CM055092">
    <property type="protein sequence ID" value="KAJ7571732.1"/>
    <property type="molecule type" value="Genomic_DNA"/>
</dbReference>
<keyword evidence="2" id="KW-1185">Reference proteome</keyword>
<sequence>MVCSCVLRSLGLWRQHSDDARKRLLLLCGYVFLTQFTPSEPYLVPYLTQDKHFSNEEVATHIFPVSVYFMLLFTLLAAPACGLLSYRGVIIIGTFGKLGTFVMILLGKSLLSMQLAQVTYALGYSIDMVFSSFLFTLVPEDSYQILTSATQATSMVSFVIAAELGQFLVYKHVPLGDLYNITIVMVGVACLVVFMLPKGPSKRKDKYDILSSSSSNIGRPFMINLFSSHQRLHEIMRETWKGQGLQLLSFWWAFQIAGTAMVVNYATNVFDAINPLSTYNGHVLAAAQGVACIAALVAVPISNVSVESGSLLFASGSALTGSFCFLMAWSKSLWVAYPAYVINIGVNQLLACLLYVQCAKTLSNGQYALLFSLNTLAGYIVQAMFQAIMETFSLSIFYQFYFLAIHFLSLAIIFALLCLLYSWRTSKISLVGPSQHHLPDENAQERDEFMEGEDGQALP</sequence>
<evidence type="ECO:0000313" key="2">
    <source>
        <dbReference type="Proteomes" id="UP001162992"/>
    </source>
</evidence>
<dbReference type="Proteomes" id="UP001162992">
    <property type="component" value="Chromosome 1"/>
</dbReference>
<gene>
    <name evidence="1" type="ORF">O6H91_01G175200</name>
</gene>
<proteinExistence type="predicted"/>
<comment type="caution">
    <text evidence="1">The sequence shown here is derived from an EMBL/GenBank/DDBJ whole genome shotgun (WGS) entry which is preliminary data.</text>
</comment>